<accession>A0A085J9B2</accession>
<keyword evidence="5 14" id="KW-0121">Carboxypeptidase</keyword>
<keyword evidence="8 14" id="KW-0378">Hydrolase</keyword>
<evidence type="ECO:0000313" key="19">
    <source>
        <dbReference type="Proteomes" id="UP000028602"/>
    </source>
</evidence>
<dbReference type="AlphaFoldDB" id="A0A085J9B2"/>
<evidence type="ECO:0000256" key="8">
    <source>
        <dbReference type="ARBA" id="ARBA00022801"/>
    </source>
</evidence>
<dbReference type="GO" id="GO:0009252">
    <property type="term" value="P:peptidoglycan biosynthetic process"/>
    <property type="evidence" value="ECO:0007669"/>
    <property type="project" value="UniProtKB-UniRule"/>
</dbReference>
<keyword evidence="13 14" id="KW-0961">Cell wall biogenesis/degradation</keyword>
<comment type="function">
    <text evidence="14">Catalyzes cross-linking of the peptidoglycan cell wall.</text>
</comment>
<feature type="domain" description="Penicillin-binding protein transpeptidase" evidence="16">
    <location>
        <begin position="268"/>
        <end position="607"/>
    </location>
</feature>
<dbReference type="InterPro" id="IPR001460">
    <property type="entry name" value="PCN-bd_Tpept"/>
</dbReference>
<dbReference type="EC" id="3.4.16.4" evidence="14"/>
<dbReference type="GO" id="GO:0071555">
    <property type="term" value="P:cell wall organization"/>
    <property type="evidence" value="ECO:0007669"/>
    <property type="project" value="UniProtKB-KW"/>
</dbReference>
<keyword evidence="9 14" id="KW-0133">Cell shape</keyword>
<evidence type="ECO:0000256" key="7">
    <source>
        <dbReference type="ARBA" id="ARBA00022692"/>
    </source>
</evidence>
<comment type="caution">
    <text evidence="14">Lacks conserved residue(s) required for the propagation of feature annotation.</text>
</comment>
<reference evidence="18 19" key="1">
    <citation type="submission" date="2014-05" db="EMBL/GenBank/DDBJ databases">
        <title>ATOL: Assembling a taxonomically balanced genome-scale reconstruction of the evolutionary history of the Enterobacteriaceae.</title>
        <authorList>
            <person name="Plunkett G.III."/>
            <person name="Neeno-Eckwall E.C."/>
            <person name="Glasner J.D."/>
            <person name="Perna N.T."/>
        </authorList>
    </citation>
    <scope>NUCLEOTIDE SEQUENCE [LARGE SCALE GENOMIC DNA]</scope>
    <source>
        <strain evidence="18 19">ATCC 33301</strain>
    </source>
</reference>
<evidence type="ECO:0000256" key="9">
    <source>
        <dbReference type="ARBA" id="ARBA00022960"/>
    </source>
</evidence>
<dbReference type="Gene3D" id="3.40.710.10">
    <property type="entry name" value="DD-peptidase/beta-lactamase superfamily"/>
    <property type="match status" value="1"/>
</dbReference>
<evidence type="ECO:0000256" key="1">
    <source>
        <dbReference type="ARBA" id="ARBA00004167"/>
    </source>
</evidence>
<comment type="similarity">
    <text evidence="14">Belongs to the transpeptidase family. MrdA subfamily.</text>
</comment>
<feature type="domain" description="Penicillin-binding protein dimerisation" evidence="17">
    <location>
        <begin position="60"/>
        <end position="235"/>
    </location>
</feature>
<evidence type="ECO:0000256" key="2">
    <source>
        <dbReference type="ARBA" id="ARBA00004236"/>
    </source>
</evidence>
<dbReference type="GO" id="GO:0071972">
    <property type="term" value="F:peptidoglycan L,D-transpeptidase activity"/>
    <property type="evidence" value="ECO:0007669"/>
    <property type="project" value="TreeGrafter"/>
</dbReference>
<evidence type="ECO:0000313" key="18">
    <source>
        <dbReference type="EMBL" id="KFD17058.1"/>
    </source>
</evidence>
<comment type="pathway">
    <text evidence="14">Cell wall biogenesis; peptidoglycan biosynthesis.</text>
</comment>
<evidence type="ECO:0000256" key="15">
    <source>
        <dbReference type="SAM" id="MobiDB-lite"/>
    </source>
</evidence>
<evidence type="ECO:0000256" key="13">
    <source>
        <dbReference type="ARBA" id="ARBA00023316"/>
    </source>
</evidence>
<name>A0A085J9B2_9GAMM</name>
<dbReference type="FunFam" id="3.40.710.10:FF:000004">
    <property type="entry name" value="Peptidoglycan D,D-transpeptidase MrdA"/>
    <property type="match status" value="1"/>
</dbReference>
<evidence type="ECO:0000256" key="12">
    <source>
        <dbReference type="ARBA" id="ARBA00023136"/>
    </source>
</evidence>
<dbReference type="InterPro" id="IPR017790">
    <property type="entry name" value="Penicillin-binding_protein_2"/>
</dbReference>
<evidence type="ECO:0000256" key="11">
    <source>
        <dbReference type="ARBA" id="ARBA00022989"/>
    </source>
</evidence>
<dbReference type="InterPro" id="IPR036138">
    <property type="entry name" value="PBP_dimer_sf"/>
</dbReference>
<proteinExistence type="inferred from homology"/>
<dbReference type="GO" id="GO:0008658">
    <property type="term" value="F:penicillin binding"/>
    <property type="evidence" value="ECO:0007669"/>
    <property type="project" value="UniProtKB-UniRule"/>
</dbReference>
<dbReference type="GO" id="GO:0005886">
    <property type="term" value="C:plasma membrane"/>
    <property type="evidence" value="ECO:0007669"/>
    <property type="project" value="UniProtKB-SubCell"/>
</dbReference>
<dbReference type="GO" id="GO:0008360">
    <property type="term" value="P:regulation of cell shape"/>
    <property type="evidence" value="ECO:0007669"/>
    <property type="project" value="UniProtKB-KW"/>
</dbReference>
<organism evidence="18 19">
    <name type="scientific">Tatumella ptyseos ATCC 33301</name>
    <dbReference type="NCBI Taxonomy" id="1005995"/>
    <lineage>
        <taxon>Bacteria</taxon>
        <taxon>Pseudomonadati</taxon>
        <taxon>Pseudomonadota</taxon>
        <taxon>Gammaproteobacteria</taxon>
        <taxon>Enterobacterales</taxon>
        <taxon>Erwiniaceae</taxon>
        <taxon>Tatumella</taxon>
    </lineage>
</organism>
<dbReference type="SUPFAM" id="SSF56519">
    <property type="entry name" value="Penicillin binding protein dimerisation domain"/>
    <property type="match status" value="1"/>
</dbReference>
<keyword evidence="6 14" id="KW-0645">Protease</keyword>
<dbReference type="OrthoDB" id="9766847at2"/>
<dbReference type="Gene3D" id="3.30.1390.30">
    <property type="entry name" value="Penicillin-binding protein 2a, domain 3"/>
    <property type="match status" value="1"/>
</dbReference>
<evidence type="ECO:0000256" key="6">
    <source>
        <dbReference type="ARBA" id="ARBA00022670"/>
    </source>
</evidence>
<dbReference type="GO" id="GO:0006508">
    <property type="term" value="P:proteolysis"/>
    <property type="evidence" value="ECO:0007669"/>
    <property type="project" value="UniProtKB-KW"/>
</dbReference>
<evidence type="ECO:0000256" key="3">
    <source>
        <dbReference type="ARBA" id="ARBA00022475"/>
    </source>
</evidence>
<keyword evidence="7 14" id="KW-0812">Transmembrane</keyword>
<evidence type="ECO:0000256" key="4">
    <source>
        <dbReference type="ARBA" id="ARBA00022519"/>
    </source>
</evidence>
<keyword evidence="3 14" id="KW-1003">Cell membrane</keyword>
<feature type="transmembrane region" description="Helical" evidence="14">
    <location>
        <begin position="12"/>
        <end position="36"/>
    </location>
</feature>
<dbReference type="Pfam" id="PF03717">
    <property type="entry name" value="PBP_dimer"/>
    <property type="match status" value="1"/>
</dbReference>
<keyword evidence="4 14" id="KW-0997">Cell inner membrane</keyword>
<evidence type="ECO:0000256" key="14">
    <source>
        <dbReference type="HAMAP-Rule" id="MF_02081"/>
    </source>
</evidence>
<protein>
    <recommendedName>
        <fullName evidence="14">Peptidoglycan D,D-transpeptidase MrdA</fullName>
        <ecNumber evidence="14">3.4.16.4</ecNumber>
    </recommendedName>
    <alternativeName>
        <fullName evidence="14">Penicillin-binding protein 2</fullName>
        <shortName evidence="14">PBP-2</shortName>
    </alternativeName>
</protein>
<dbReference type="PANTHER" id="PTHR30627:SF2">
    <property type="entry name" value="PEPTIDOGLYCAN D,D-TRANSPEPTIDASE MRDA"/>
    <property type="match status" value="1"/>
</dbReference>
<comment type="catalytic activity">
    <reaction evidence="14">
        <text>Preferential cleavage: (Ac)2-L-Lys-D-Ala-|-D-Ala. Also transpeptidation of peptidyl-alanyl moieties that are N-acyl substituents of D-alanine.</text>
        <dbReference type="EC" id="3.4.16.4"/>
    </reaction>
</comment>
<dbReference type="InterPro" id="IPR012338">
    <property type="entry name" value="Beta-lactam/transpept-like"/>
</dbReference>
<dbReference type="EMBL" id="JMPR01000054">
    <property type="protein sequence ID" value="KFD17058.1"/>
    <property type="molecule type" value="Genomic_DNA"/>
</dbReference>
<dbReference type="PANTHER" id="PTHR30627">
    <property type="entry name" value="PEPTIDOGLYCAN D,D-TRANSPEPTIDASE"/>
    <property type="match status" value="1"/>
</dbReference>
<gene>
    <name evidence="14" type="primary">mrdA</name>
    <name evidence="18" type="ORF">GTPT_3333</name>
</gene>
<dbReference type="Gene3D" id="3.90.1310.10">
    <property type="entry name" value="Penicillin-binding protein 2a (Domain 2)"/>
    <property type="match status" value="1"/>
</dbReference>
<dbReference type="FunFam" id="3.90.1310.10:FF:000001">
    <property type="entry name" value="Peptidoglycan D,D-transpeptidase MrdA"/>
    <property type="match status" value="1"/>
</dbReference>
<dbReference type="SUPFAM" id="SSF56601">
    <property type="entry name" value="beta-lactamase/transpeptidase-like"/>
    <property type="match status" value="1"/>
</dbReference>
<keyword evidence="19" id="KW-1185">Reference proteome</keyword>
<dbReference type="InterPro" id="IPR005311">
    <property type="entry name" value="PBP_dimer"/>
</dbReference>
<dbReference type="GO" id="GO:0009002">
    <property type="term" value="F:serine-type D-Ala-D-Ala carboxypeptidase activity"/>
    <property type="evidence" value="ECO:0007669"/>
    <property type="project" value="UniProtKB-UniRule"/>
</dbReference>
<evidence type="ECO:0000259" key="16">
    <source>
        <dbReference type="Pfam" id="PF00905"/>
    </source>
</evidence>
<evidence type="ECO:0000256" key="5">
    <source>
        <dbReference type="ARBA" id="ARBA00022645"/>
    </source>
</evidence>
<sequence>MNLRNFEIEEKLFIRRAITAFVLVAVCFGILVYNLYRLQICEHSYYQTRSNDNDIKMIPIAPTRGIIYDRNGTALVRNITQYDLTVIPYKETNLKATIQALTPLIGLTPEDVSDFWHRLKQTSRYKPIIIKDELSEEQIARFAVDEYRFPGVSIDSYQDRQYPYGADLAHVVGYVSKINDNDFKRLNAEGIAENYAADHNIGKQGIEGYYESVLHGQTGYQEVEVDNHGRIVRVLSEKPPVAGKNVWLTLDLPLQQYIESLLTGQRAAVLVEDPHDGSVLAMVSAPSYDPNPFVKGISYQAYKKLLDNKDLPLINRVTQGLYPPASTVKPYMAMSALLNGVITPQTTFFGAPTWTLPGTDRRYRDWKKTGHGMLNVTKAIEESADTFFYQVAYMMGIDRIHHMLSQFGYGKLTGIDLHEEYKGLLPSREWKEKVHKKVWYQGDTISVGIGQGYWIATPIQMVKALVALLNNGRVITPHLLYKEQQGNDVQLYHPTEAQPQIGDPNSPYWALVRRAMFGMANAPNGTGYRYFHTAPYGIAAKSGTSQVFSLKQNQIYNAKMIPIRLRDHIFYTAFAPFKDPKVAVALILENGGVNGVTAAPLMRKILDHIMLPADQANMPVTDKDKGSVPADIPGMGDAAPGSVTTDQ</sequence>
<feature type="region of interest" description="Disordered" evidence="15">
    <location>
        <begin position="618"/>
        <end position="647"/>
    </location>
</feature>
<evidence type="ECO:0000259" key="17">
    <source>
        <dbReference type="Pfam" id="PF03717"/>
    </source>
</evidence>
<comment type="subcellular location">
    <subcellularLocation>
        <location evidence="14">Cell inner membrane</location>
        <topology evidence="14">Single-pass membrane protein</topology>
    </subcellularLocation>
    <subcellularLocation>
        <location evidence="2">Cell membrane</location>
    </subcellularLocation>
    <subcellularLocation>
        <location evidence="1">Membrane</location>
        <topology evidence="1">Single-pass membrane protein</topology>
    </subcellularLocation>
</comment>
<dbReference type="UniPathway" id="UPA00219"/>
<dbReference type="Pfam" id="PF00905">
    <property type="entry name" value="Transpeptidase"/>
    <property type="match status" value="1"/>
</dbReference>
<dbReference type="InterPro" id="IPR050515">
    <property type="entry name" value="Beta-lactam/transpept"/>
</dbReference>
<dbReference type="Proteomes" id="UP000028602">
    <property type="component" value="Unassembled WGS sequence"/>
</dbReference>
<comment type="caution">
    <text evidence="18">The sequence shown here is derived from an EMBL/GenBank/DDBJ whole genome shotgun (WGS) entry which is preliminary data.</text>
</comment>
<evidence type="ECO:0000256" key="10">
    <source>
        <dbReference type="ARBA" id="ARBA00022984"/>
    </source>
</evidence>
<dbReference type="eggNOG" id="COG0768">
    <property type="taxonomic scope" value="Bacteria"/>
</dbReference>
<dbReference type="NCBIfam" id="TIGR03423">
    <property type="entry name" value="pbp2_mrdA"/>
    <property type="match status" value="1"/>
</dbReference>
<keyword evidence="11 14" id="KW-1133">Transmembrane helix</keyword>
<dbReference type="HAMAP" id="MF_02081">
    <property type="entry name" value="MrdA_transpept"/>
    <property type="match status" value="1"/>
</dbReference>
<keyword evidence="10 14" id="KW-0573">Peptidoglycan synthesis</keyword>
<dbReference type="RefSeq" id="WP_025903231.1">
    <property type="nucleotide sequence ID" value="NZ_ATMJ01000014.1"/>
</dbReference>
<feature type="active site" description="Acyl-ester intermediate" evidence="14">
    <location>
        <position position="326"/>
    </location>
</feature>
<keyword evidence="12 14" id="KW-0472">Membrane</keyword>